<evidence type="ECO:0000256" key="7">
    <source>
        <dbReference type="RuleBase" id="RU363032"/>
    </source>
</evidence>
<protein>
    <submittedName>
        <fullName evidence="9">Putative aldouronate transport system permease protein</fullName>
    </submittedName>
</protein>
<feature type="transmembrane region" description="Helical" evidence="7">
    <location>
        <begin position="12"/>
        <end position="33"/>
    </location>
</feature>
<evidence type="ECO:0000256" key="6">
    <source>
        <dbReference type="ARBA" id="ARBA00023136"/>
    </source>
</evidence>
<dbReference type="EMBL" id="FQXM01000018">
    <property type="protein sequence ID" value="SHH88588.1"/>
    <property type="molecule type" value="Genomic_DNA"/>
</dbReference>
<keyword evidence="10" id="KW-1185">Reference proteome</keyword>
<dbReference type="SUPFAM" id="SSF161098">
    <property type="entry name" value="MetI-like"/>
    <property type="match status" value="1"/>
</dbReference>
<dbReference type="PROSITE" id="PS50928">
    <property type="entry name" value="ABC_TM1"/>
    <property type="match status" value="1"/>
</dbReference>
<dbReference type="PANTHER" id="PTHR43744:SF9">
    <property type="entry name" value="POLYGALACTURONAN_RHAMNOGALACTURONAN TRANSPORT SYSTEM PERMEASE PROTEIN YTCP"/>
    <property type="match status" value="1"/>
</dbReference>
<dbReference type="InterPro" id="IPR035906">
    <property type="entry name" value="MetI-like_sf"/>
</dbReference>
<dbReference type="InterPro" id="IPR000515">
    <property type="entry name" value="MetI-like"/>
</dbReference>
<feature type="transmembrane region" description="Helical" evidence="7">
    <location>
        <begin position="77"/>
        <end position="96"/>
    </location>
</feature>
<dbReference type="STRING" id="1121316.SAMN02745207_03002"/>
<keyword evidence="5 7" id="KW-1133">Transmembrane helix</keyword>
<dbReference type="CDD" id="cd06261">
    <property type="entry name" value="TM_PBP2"/>
    <property type="match status" value="1"/>
</dbReference>
<proteinExistence type="inferred from homology"/>
<keyword evidence="4 7" id="KW-0812">Transmembrane</keyword>
<feature type="transmembrane region" description="Helical" evidence="7">
    <location>
        <begin position="140"/>
        <end position="160"/>
    </location>
</feature>
<evidence type="ECO:0000259" key="8">
    <source>
        <dbReference type="PROSITE" id="PS50928"/>
    </source>
</evidence>
<comment type="subcellular location">
    <subcellularLocation>
        <location evidence="1 7">Cell membrane</location>
        <topology evidence="1 7">Multi-pass membrane protein</topology>
    </subcellularLocation>
</comment>
<gene>
    <name evidence="9" type="ORF">SAMN02745207_03002</name>
</gene>
<comment type="similarity">
    <text evidence="7">Belongs to the binding-protein-dependent transport system permease family.</text>
</comment>
<keyword evidence="6 7" id="KW-0472">Membrane</keyword>
<dbReference type="AlphaFoldDB" id="A0A1M5WM97"/>
<evidence type="ECO:0000313" key="9">
    <source>
        <dbReference type="EMBL" id="SHH88588.1"/>
    </source>
</evidence>
<dbReference type="PANTHER" id="PTHR43744">
    <property type="entry name" value="ABC TRANSPORTER PERMEASE PROTEIN MG189-RELATED-RELATED"/>
    <property type="match status" value="1"/>
</dbReference>
<dbReference type="GO" id="GO:0055085">
    <property type="term" value="P:transmembrane transport"/>
    <property type="evidence" value="ECO:0007669"/>
    <property type="project" value="InterPro"/>
</dbReference>
<dbReference type="Pfam" id="PF00528">
    <property type="entry name" value="BPD_transp_1"/>
    <property type="match status" value="1"/>
</dbReference>
<keyword evidence="3" id="KW-1003">Cell membrane</keyword>
<name>A0A1M5WM97_9CLOT</name>
<evidence type="ECO:0000256" key="4">
    <source>
        <dbReference type="ARBA" id="ARBA00022692"/>
    </source>
</evidence>
<dbReference type="Proteomes" id="UP000184447">
    <property type="component" value="Unassembled WGS sequence"/>
</dbReference>
<accession>A0A1M5WM97</accession>
<feature type="transmembrane region" description="Helical" evidence="7">
    <location>
        <begin position="181"/>
        <end position="203"/>
    </location>
</feature>
<feature type="domain" description="ABC transmembrane type-1" evidence="8">
    <location>
        <begin position="73"/>
        <end position="275"/>
    </location>
</feature>
<evidence type="ECO:0000256" key="2">
    <source>
        <dbReference type="ARBA" id="ARBA00022448"/>
    </source>
</evidence>
<feature type="transmembrane region" description="Helical" evidence="7">
    <location>
        <begin position="257"/>
        <end position="276"/>
    </location>
</feature>
<evidence type="ECO:0000256" key="1">
    <source>
        <dbReference type="ARBA" id="ARBA00004651"/>
    </source>
</evidence>
<sequence length="291" mass="32443">MKSSKGERIFNTINILVLSLISLIALYPFVYVLSASLSQGNAVSAGQVVLFPKGIHFNSFKKVLTFPNLWIAYANTIYYTVVGTATCMFFSITGAYALSKKRLVGRKFFTILVTLTMWFKAGTIPEFLNFRSLGLYNTRAVPIIGFAIVAFNVILLKTYFESIPDSLEESAQIDGGSDFRILWSIYLPLAKPGIATVSLFYAVSKWNGYFWSMILLKDENKIPLQVLLRKMIVEMNAVEEFNNAVEMTSQGYSVETVVYATIIVSIIPIILVYPSIQKYFAKGAMIGAVKG</sequence>
<dbReference type="Gene3D" id="1.10.3720.10">
    <property type="entry name" value="MetI-like"/>
    <property type="match status" value="1"/>
</dbReference>
<organism evidence="9 10">
    <name type="scientific">Clostridium grantii DSM 8605</name>
    <dbReference type="NCBI Taxonomy" id="1121316"/>
    <lineage>
        <taxon>Bacteria</taxon>
        <taxon>Bacillati</taxon>
        <taxon>Bacillota</taxon>
        <taxon>Clostridia</taxon>
        <taxon>Eubacteriales</taxon>
        <taxon>Clostridiaceae</taxon>
        <taxon>Clostridium</taxon>
    </lineage>
</organism>
<evidence type="ECO:0000256" key="3">
    <source>
        <dbReference type="ARBA" id="ARBA00022475"/>
    </source>
</evidence>
<evidence type="ECO:0000256" key="5">
    <source>
        <dbReference type="ARBA" id="ARBA00022989"/>
    </source>
</evidence>
<dbReference type="GO" id="GO:0005886">
    <property type="term" value="C:plasma membrane"/>
    <property type="evidence" value="ECO:0007669"/>
    <property type="project" value="UniProtKB-SubCell"/>
</dbReference>
<feature type="transmembrane region" description="Helical" evidence="7">
    <location>
        <begin position="108"/>
        <end position="128"/>
    </location>
</feature>
<dbReference type="OrthoDB" id="9787837at2"/>
<dbReference type="RefSeq" id="WP_073339250.1">
    <property type="nucleotide sequence ID" value="NZ_FQXM01000018.1"/>
</dbReference>
<keyword evidence="2 7" id="KW-0813">Transport</keyword>
<reference evidence="9 10" key="1">
    <citation type="submission" date="2016-11" db="EMBL/GenBank/DDBJ databases">
        <authorList>
            <person name="Jaros S."/>
            <person name="Januszkiewicz K."/>
            <person name="Wedrychowicz H."/>
        </authorList>
    </citation>
    <scope>NUCLEOTIDE SEQUENCE [LARGE SCALE GENOMIC DNA]</scope>
    <source>
        <strain evidence="9 10">DSM 8605</strain>
    </source>
</reference>
<evidence type="ECO:0000313" key="10">
    <source>
        <dbReference type="Proteomes" id="UP000184447"/>
    </source>
</evidence>